<dbReference type="PANTHER" id="PTHR10894:SF1">
    <property type="entry name" value="NUCLEOLAR PROTEIN 58"/>
    <property type="match status" value="1"/>
</dbReference>
<dbReference type="Pfam" id="PF01798">
    <property type="entry name" value="Nop"/>
    <property type="match status" value="1"/>
</dbReference>
<reference evidence="7" key="1">
    <citation type="submission" date="2024-02" db="EMBL/GenBank/DDBJ databases">
        <authorList>
            <consortium name="ELIXIR-Norway"/>
            <consortium name="Elixir Norway"/>
        </authorList>
    </citation>
    <scope>NUCLEOTIDE SEQUENCE</scope>
</reference>
<keyword evidence="8" id="KW-1185">Reference proteome</keyword>
<keyword evidence="3" id="KW-0690">Ribosome biogenesis</keyword>
<dbReference type="InterPro" id="IPR036070">
    <property type="entry name" value="Nop_dom_sf"/>
</dbReference>
<dbReference type="InterPro" id="IPR012976">
    <property type="entry name" value="NOSIC"/>
</dbReference>
<dbReference type="InterPro" id="IPR045056">
    <property type="entry name" value="Nop56/Nop58"/>
</dbReference>
<sequence>MLALFETQAGFALLKILKEGKLENAEYNAMHALSKKQQCRSERKSSVSVSLLNSRSELWKDFQTPDSARKMVKLKVFDKFVNTGDALGAVNHIVDGKLPKGLCKFLKAECQGETLVIADLKLGKAISEKFGMSAWLTNFFFVLTGVQTEISCLNNAAVSELMRGLRSQLSELIVGLRGSDIAPMSLGFSHSLSCYKLKFSPDKVDTMIVQAIGLLDDLDKELNTYAMRICECMILVEEVELEMKEAAVISMGTEVSDEDMWNIKAFCDQVITLSEYHAQLYEYLQSRMNAIAPSLTIVVGELVGARLIAHAGSLVTLAKYPASTVQILGAEKALFRALKTKQQTPKYGIIYHASLVGQARPKFKGKIARALPPKSAFSTRSDALGEYPEPIVGIEGQAKVEARLRQLEGRELGKSSGATHGKANVESYDKDWKKENPGVLSASKTYQTDADSTLGALTENKSWKIVEGKNKKKKQNEVPVVEAAEVGNTLSKKKTSEDKTSEAEPEVTTSVAMTVDGVKAEEKLKNSLTSAIVAAEDVATAGASPELKASIKKRKAEPVMEIPVDAPVDAVKTKKKKKSKAEA</sequence>
<keyword evidence="4" id="KW-0539">Nucleus</keyword>
<evidence type="ECO:0000256" key="4">
    <source>
        <dbReference type="ARBA" id="ARBA00023242"/>
    </source>
</evidence>
<dbReference type="Proteomes" id="UP001497512">
    <property type="component" value="Chromosome 4"/>
</dbReference>
<dbReference type="PANTHER" id="PTHR10894">
    <property type="entry name" value="NUCLEOLAR PROTEIN 5 NUCLEOLAR PROTEIN NOP5 NOP58"/>
    <property type="match status" value="1"/>
</dbReference>
<evidence type="ECO:0000313" key="7">
    <source>
        <dbReference type="EMBL" id="CAK9223509.1"/>
    </source>
</evidence>
<dbReference type="SMART" id="SM00931">
    <property type="entry name" value="NOSIC"/>
    <property type="match status" value="1"/>
</dbReference>
<dbReference type="InterPro" id="IPR002687">
    <property type="entry name" value="Nop_dom"/>
</dbReference>
<evidence type="ECO:0000256" key="3">
    <source>
        <dbReference type="ARBA" id="ARBA00022517"/>
    </source>
</evidence>
<evidence type="ECO:0000256" key="2">
    <source>
        <dbReference type="ARBA" id="ARBA00009211"/>
    </source>
</evidence>
<evidence type="ECO:0000256" key="1">
    <source>
        <dbReference type="ARBA" id="ARBA00004604"/>
    </source>
</evidence>
<evidence type="ECO:0000259" key="6">
    <source>
        <dbReference type="PROSITE" id="PS51358"/>
    </source>
</evidence>
<protein>
    <recommendedName>
        <fullName evidence="6">Nop domain-containing protein</fullName>
    </recommendedName>
</protein>
<evidence type="ECO:0000313" key="8">
    <source>
        <dbReference type="Proteomes" id="UP001497512"/>
    </source>
</evidence>
<dbReference type="Gene3D" id="1.10.287.4070">
    <property type="match status" value="2"/>
</dbReference>
<comment type="similarity">
    <text evidence="2">Belongs to the NOP5/NOP56 family.</text>
</comment>
<dbReference type="PROSITE" id="PS51358">
    <property type="entry name" value="NOP"/>
    <property type="match status" value="1"/>
</dbReference>
<organism evidence="7 8">
    <name type="scientific">Sphagnum troendelagicum</name>
    <dbReference type="NCBI Taxonomy" id="128251"/>
    <lineage>
        <taxon>Eukaryota</taxon>
        <taxon>Viridiplantae</taxon>
        <taxon>Streptophyta</taxon>
        <taxon>Embryophyta</taxon>
        <taxon>Bryophyta</taxon>
        <taxon>Sphagnophytina</taxon>
        <taxon>Sphagnopsida</taxon>
        <taxon>Sphagnales</taxon>
        <taxon>Sphagnaceae</taxon>
        <taxon>Sphagnum</taxon>
    </lineage>
</organism>
<dbReference type="Pfam" id="PF08156">
    <property type="entry name" value="NOP5NT"/>
    <property type="match status" value="1"/>
</dbReference>
<proteinExistence type="inferred from homology"/>
<feature type="domain" description="Nop" evidence="6">
    <location>
        <begin position="291"/>
        <end position="409"/>
    </location>
</feature>
<dbReference type="InterPro" id="IPR042239">
    <property type="entry name" value="Nop_C"/>
</dbReference>
<gene>
    <name evidence="7" type="ORF">CSSPTR1EN2_LOCUS16867</name>
</gene>
<evidence type="ECO:0000256" key="5">
    <source>
        <dbReference type="SAM" id="MobiDB-lite"/>
    </source>
</evidence>
<name>A0ABP0UK50_9BRYO</name>
<dbReference type="SUPFAM" id="SSF89124">
    <property type="entry name" value="Nop domain"/>
    <property type="match status" value="1"/>
</dbReference>
<dbReference type="Gene3D" id="1.10.246.90">
    <property type="entry name" value="Nop domain"/>
    <property type="match status" value="1"/>
</dbReference>
<comment type="subcellular location">
    <subcellularLocation>
        <location evidence="1">Nucleus</location>
        <location evidence="1">Nucleolus</location>
    </subcellularLocation>
</comment>
<dbReference type="InterPro" id="IPR012974">
    <property type="entry name" value="NOP58/56_N"/>
</dbReference>
<accession>A0ABP0UK50</accession>
<dbReference type="EMBL" id="OZ019896">
    <property type="protein sequence ID" value="CAK9223509.1"/>
    <property type="molecule type" value="Genomic_DNA"/>
</dbReference>
<feature type="region of interest" description="Disordered" evidence="5">
    <location>
        <begin position="411"/>
        <end position="430"/>
    </location>
</feature>